<sequence length="865" mass="97497">MPPARHTRGTQPTSMGLGHHFVSPKKARDPKKTQTLVHIPGINSKHQRLLDQMAALMQPQVSTTETPTSTESQAPMDIEHTAGHVDDTLNYDYDDNDYIAEEVAQPAQVASCPTNVPKVDLGRRRLLPNKMANNLYNAWKVLIPTLVDPHLKYSTRTHGCALPEVHPVISACASHTSCTHRQFSIVCLFFDRFLSVDVLACRCSTLSQVLLYHGLFPTAPSQPRMAVSTDLLAFYRALFERSCDAIHALAHALKTHYARRGFLMTNADGQLIQEPFRRGLGQAVQWFDILQIEVERQTEATLQICRDQVYEARKLQSQENPGVTTPIRSSTTLIQGRCASILTQHCPACFGGVLFGRPLNEGGDIHVATDGNFHHRHRRSAGDCPRFYDPIYFLPKAQVDNVGRHILSQRKRAPRICTSLVVPDEAIDQCEHSYEAADGKKQKAAMDSFDDTGVMALICRHDIPLFFANIDSPGEQQKYAVALIEHLFTLLPQEATVITLYDVGCVLSRSLSQYDILPKSVTSRLRFATTAMHAYGHEWACQLEYNPRMCNGLGLSDGEGTERLWSRFVKLIGIQRSSSRQKRLWLIDRQAGAIGLEMRTDLGDWIKRRLKRGVNGQGAAAQEVLDNCGIEAQDLQEQWKGSATEETLDALESLERSHDRLMSKVETLYSSLNVHDRFPELQGVDLDFVRTLLMARDLKINIRKRAIGSFFEWDKLDRAVGGANQALGTKLHQQTRKAIAKRQPALMTAIRKFNSYCEHLESIFDPSWGVPLPTPLPTKLADLRKDQTLMEDVWITPSVGDVPHWIEDTDVRDGIQALLKRERCHEEQRRIGHEADNLCRWFGAELTALELALRSPTSKQFHLHR</sequence>
<protein>
    <recommendedName>
        <fullName evidence="4">CxC1-like cysteine cluster associated with KDZ transposases domain-containing protein</fullName>
    </recommendedName>
</protein>
<dbReference type="OrthoDB" id="2669999at2759"/>
<name>A0A9P7DN95_9AGAM</name>
<dbReference type="EMBL" id="JABBWE010000012">
    <property type="protein sequence ID" value="KAG1798979.1"/>
    <property type="molecule type" value="Genomic_DNA"/>
</dbReference>
<accession>A0A9P7DN95</accession>
<dbReference type="Proteomes" id="UP000719766">
    <property type="component" value="Unassembled WGS sequence"/>
</dbReference>
<gene>
    <name evidence="2" type="ORF">HD556DRAFT_1231799</name>
</gene>
<comment type="caution">
    <text evidence="2">The sequence shown here is derived from an EMBL/GenBank/DDBJ whole genome shotgun (WGS) entry which is preliminary data.</text>
</comment>
<dbReference type="InterPro" id="IPR040521">
    <property type="entry name" value="KDZ"/>
</dbReference>
<dbReference type="GeneID" id="64591226"/>
<organism evidence="2 3">
    <name type="scientific">Suillus plorans</name>
    <dbReference type="NCBI Taxonomy" id="116603"/>
    <lineage>
        <taxon>Eukaryota</taxon>
        <taxon>Fungi</taxon>
        <taxon>Dikarya</taxon>
        <taxon>Basidiomycota</taxon>
        <taxon>Agaricomycotina</taxon>
        <taxon>Agaricomycetes</taxon>
        <taxon>Agaricomycetidae</taxon>
        <taxon>Boletales</taxon>
        <taxon>Suillineae</taxon>
        <taxon>Suillaceae</taxon>
        <taxon>Suillus</taxon>
    </lineage>
</organism>
<evidence type="ECO:0008006" key="4">
    <source>
        <dbReference type="Google" id="ProtNLM"/>
    </source>
</evidence>
<keyword evidence="3" id="KW-1185">Reference proteome</keyword>
<feature type="region of interest" description="Disordered" evidence="1">
    <location>
        <begin position="1"/>
        <end position="32"/>
    </location>
</feature>
<evidence type="ECO:0000256" key="1">
    <source>
        <dbReference type="SAM" id="MobiDB-lite"/>
    </source>
</evidence>
<dbReference type="AlphaFoldDB" id="A0A9P7DN95"/>
<reference evidence="2" key="1">
    <citation type="journal article" date="2020" name="New Phytol.">
        <title>Comparative genomics reveals dynamic genome evolution in host specialist ectomycorrhizal fungi.</title>
        <authorList>
            <person name="Lofgren L.A."/>
            <person name="Nguyen N.H."/>
            <person name="Vilgalys R."/>
            <person name="Ruytinx J."/>
            <person name="Liao H.L."/>
            <person name="Branco S."/>
            <person name="Kuo A."/>
            <person name="LaButti K."/>
            <person name="Lipzen A."/>
            <person name="Andreopoulos W."/>
            <person name="Pangilinan J."/>
            <person name="Riley R."/>
            <person name="Hundley H."/>
            <person name="Na H."/>
            <person name="Barry K."/>
            <person name="Grigoriev I.V."/>
            <person name="Stajich J.E."/>
            <person name="Kennedy P.G."/>
        </authorList>
    </citation>
    <scope>NUCLEOTIDE SEQUENCE</scope>
    <source>
        <strain evidence="2">S12</strain>
    </source>
</reference>
<evidence type="ECO:0000313" key="3">
    <source>
        <dbReference type="Proteomes" id="UP000719766"/>
    </source>
</evidence>
<proteinExistence type="predicted"/>
<evidence type="ECO:0000313" key="2">
    <source>
        <dbReference type="EMBL" id="KAG1798979.1"/>
    </source>
</evidence>
<dbReference type="Pfam" id="PF18758">
    <property type="entry name" value="KDZ"/>
    <property type="match status" value="1"/>
</dbReference>
<dbReference type="PANTHER" id="PTHR33096">
    <property type="entry name" value="CXC2 DOMAIN-CONTAINING PROTEIN"/>
    <property type="match status" value="1"/>
</dbReference>
<dbReference type="PANTHER" id="PTHR33096:SF1">
    <property type="entry name" value="CXC1-LIKE CYSTEINE CLUSTER ASSOCIATED WITH KDZ TRANSPOSASES DOMAIN-CONTAINING PROTEIN"/>
    <property type="match status" value="1"/>
</dbReference>
<dbReference type="RefSeq" id="XP_041163520.1">
    <property type="nucleotide sequence ID" value="XM_041297462.1"/>
</dbReference>